<dbReference type="EMBL" id="AZRM01000009">
    <property type="protein sequence ID" value="PNS02041.1"/>
    <property type="molecule type" value="Genomic_DNA"/>
</dbReference>
<comment type="caution">
    <text evidence="2">The sequence shown here is derived from an EMBL/GenBank/DDBJ whole genome shotgun (WGS) entry which is preliminary data.</text>
</comment>
<feature type="transmembrane region" description="Helical" evidence="1">
    <location>
        <begin position="198"/>
        <end position="218"/>
    </location>
</feature>
<evidence type="ECO:0000256" key="1">
    <source>
        <dbReference type="SAM" id="Phobius"/>
    </source>
</evidence>
<sequence>MKKIMKYNFRMLLTSFAYFYFPAILLIAITTFTLYSFVGSEPNEVPELISNRMFIIMALFMYTIGAILILSNLVIPEKTTGRIELLLSNGFEIQPYLYSSIIVGWIVMEVELVLIFIIPNILTITFLEKSFFNGSLFKIIIFVSAFGFGLLSIMYYLIFRIRRISIINNLFFIIGFIVVFGGSYLTSTFPLTEQFNDIILWILLGAGVFLFFFTVVAGRKITKETVVLTIPD</sequence>
<feature type="transmembrane region" description="Helical" evidence="1">
    <location>
        <begin position="12"/>
        <end position="34"/>
    </location>
</feature>
<protein>
    <recommendedName>
        <fullName evidence="4">ABC transporter permease</fullName>
    </recommendedName>
</protein>
<name>A0A2K1PGV8_9BACT</name>
<dbReference type="RefSeq" id="WP_103078170.1">
    <property type="nucleotide sequence ID" value="NZ_AZRM01000009.1"/>
</dbReference>
<dbReference type="AlphaFoldDB" id="A0A2K1PGV8"/>
<reference evidence="2 3" key="1">
    <citation type="submission" date="2013-12" db="EMBL/GenBank/DDBJ databases">
        <title>Comparative genomics of Petrotoga isolates.</title>
        <authorList>
            <person name="Nesbo C.L."/>
            <person name="Charchuk R."/>
            <person name="Chow K."/>
        </authorList>
    </citation>
    <scope>NUCLEOTIDE SEQUENCE [LARGE SCALE GENOMIC DNA]</scope>
    <source>
        <strain evidence="2 3">DSM 10691</strain>
    </source>
</reference>
<keyword evidence="1" id="KW-0812">Transmembrane</keyword>
<dbReference type="Proteomes" id="UP000236199">
    <property type="component" value="Unassembled WGS sequence"/>
</dbReference>
<proteinExistence type="predicted"/>
<organism evidence="2 3">
    <name type="scientific">Petrotoga miotherma DSM 10691</name>
    <dbReference type="NCBI Taxonomy" id="1434326"/>
    <lineage>
        <taxon>Bacteria</taxon>
        <taxon>Thermotogati</taxon>
        <taxon>Thermotogota</taxon>
        <taxon>Thermotogae</taxon>
        <taxon>Petrotogales</taxon>
        <taxon>Petrotogaceae</taxon>
        <taxon>Petrotoga</taxon>
    </lineage>
</organism>
<dbReference type="OrthoDB" id="49412at2"/>
<gene>
    <name evidence="2" type="ORF">X928_01560</name>
</gene>
<keyword evidence="1" id="KW-1133">Transmembrane helix</keyword>
<accession>A0A2K1PGV8</accession>
<evidence type="ECO:0000313" key="3">
    <source>
        <dbReference type="Proteomes" id="UP000236199"/>
    </source>
</evidence>
<keyword evidence="3" id="KW-1185">Reference proteome</keyword>
<feature type="transmembrane region" description="Helical" evidence="1">
    <location>
        <begin position="139"/>
        <end position="159"/>
    </location>
</feature>
<evidence type="ECO:0000313" key="2">
    <source>
        <dbReference type="EMBL" id="PNS02041.1"/>
    </source>
</evidence>
<feature type="transmembrane region" description="Helical" evidence="1">
    <location>
        <begin position="166"/>
        <end position="186"/>
    </location>
</feature>
<keyword evidence="1" id="KW-0472">Membrane</keyword>
<evidence type="ECO:0008006" key="4">
    <source>
        <dbReference type="Google" id="ProtNLM"/>
    </source>
</evidence>
<feature type="transmembrane region" description="Helical" evidence="1">
    <location>
        <begin position="96"/>
        <end position="119"/>
    </location>
</feature>
<feature type="transmembrane region" description="Helical" evidence="1">
    <location>
        <begin position="54"/>
        <end position="75"/>
    </location>
</feature>